<name>A0A3N7J380_9BURK</name>
<dbReference type="EMBL" id="QUSW01000002">
    <property type="protein sequence ID" value="RQP25392.1"/>
    <property type="molecule type" value="Genomic_DNA"/>
</dbReference>
<dbReference type="PANTHER" id="PTHR34216:SF3">
    <property type="entry name" value="POLY-BETA-1,6-N-ACETYL-D-GLUCOSAMINE N-DEACETYLASE"/>
    <property type="match status" value="1"/>
</dbReference>
<dbReference type="Pfam" id="PF01522">
    <property type="entry name" value="Polysacc_deac_1"/>
    <property type="match status" value="1"/>
</dbReference>
<protein>
    <submittedName>
        <fullName evidence="5">Polysaccharide deacetylase family protein</fullName>
    </submittedName>
</protein>
<dbReference type="AlphaFoldDB" id="A0A3N7J380"/>
<dbReference type="PANTHER" id="PTHR34216">
    <property type="match status" value="1"/>
</dbReference>
<comment type="subcellular location">
    <subcellularLocation>
        <location evidence="1">Secreted</location>
    </subcellularLocation>
</comment>
<dbReference type="InterPro" id="IPR011330">
    <property type="entry name" value="Glyco_hydro/deAcase_b/a-brl"/>
</dbReference>
<evidence type="ECO:0000256" key="1">
    <source>
        <dbReference type="ARBA" id="ARBA00004613"/>
    </source>
</evidence>
<evidence type="ECO:0000256" key="3">
    <source>
        <dbReference type="SAM" id="MobiDB-lite"/>
    </source>
</evidence>
<gene>
    <name evidence="5" type="ORF">DZC73_11260</name>
</gene>
<dbReference type="Gene3D" id="3.20.20.370">
    <property type="entry name" value="Glycoside hydrolase/deacetylase"/>
    <property type="match status" value="1"/>
</dbReference>
<evidence type="ECO:0000313" key="6">
    <source>
        <dbReference type="Proteomes" id="UP000267464"/>
    </source>
</evidence>
<dbReference type="CDD" id="cd10918">
    <property type="entry name" value="CE4_NodB_like_5s_6s"/>
    <property type="match status" value="1"/>
</dbReference>
<evidence type="ECO:0000313" key="5">
    <source>
        <dbReference type="EMBL" id="RQP25392.1"/>
    </source>
</evidence>
<feature type="compositionally biased region" description="Basic residues" evidence="3">
    <location>
        <begin position="11"/>
        <end position="30"/>
    </location>
</feature>
<keyword evidence="2" id="KW-0732">Signal</keyword>
<dbReference type="SUPFAM" id="SSF88713">
    <property type="entry name" value="Glycoside hydrolase/deacetylase"/>
    <property type="match status" value="1"/>
</dbReference>
<dbReference type="InterPro" id="IPR051398">
    <property type="entry name" value="Polysacch_Deacetylase"/>
</dbReference>
<dbReference type="PROSITE" id="PS51677">
    <property type="entry name" value="NODB"/>
    <property type="match status" value="1"/>
</dbReference>
<dbReference type="GO" id="GO:0005576">
    <property type="term" value="C:extracellular region"/>
    <property type="evidence" value="ECO:0007669"/>
    <property type="project" value="UniProtKB-SubCell"/>
</dbReference>
<accession>A0A3N7J380</accession>
<sequence length="389" mass="43236">MRATAAARPWPHPRRRRCTRPHLPLRRWRPPSHPSPPSEEPDVRSQAIRWIGGSLLAAVLAGCAAPPANTPQEKTRSIAAGTTPPATGEVLGRSDRFVIYKPEPEDTLRSIAARFLGGEDRYWVIGDFNNISRVETGQPVVVPLKATNPMGVYADRIQTVPILCYHRFGNGGGKMVVSPANFERQLDWLARNDYHVIRLADLAAYLKGEQPLPRRSVVITIDDGYESVYRHALPVLRKHGFPATVFVYTDFIGAGEALSWAQLQELAASGLVDVQAHSKSHRNLIERAAGETDAQYAQGLEAEARAPRELIERRLPVRVRHYAYPFGDANDQVLEALNRQQYQLAVTVNPGGNAFFAQPLMLRRTMIFGDHDLEAFKARLQISRAVGGP</sequence>
<dbReference type="Proteomes" id="UP000267464">
    <property type="component" value="Unassembled WGS sequence"/>
</dbReference>
<keyword evidence="6" id="KW-1185">Reference proteome</keyword>
<evidence type="ECO:0000259" key="4">
    <source>
        <dbReference type="PROSITE" id="PS51677"/>
    </source>
</evidence>
<feature type="region of interest" description="Disordered" evidence="3">
    <location>
        <begin position="67"/>
        <end position="87"/>
    </location>
</feature>
<evidence type="ECO:0000256" key="2">
    <source>
        <dbReference type="ARBA" id="ARBA00022729"/>
    </source>
</evidence>
<proteinExistence type="predicted"/>
<feature type="region of interest" description="Disordered" evidence="3">
    <location>
        <begin position="1"/>
        <end position="44"/>
    </location>
</feature>
<feature type="domain" description="NodB homology" evidence="4">
    <location>
        <begin position="215"/>
        <end position="389"/>
    </location>
</feature>
<reference evidence="5 6" key="2">
    <citation type="submission" date="2018-12" db="EMBL/GenBank/DDBJ databases">
        <title>Rhizobacter gummiphilus sp. nov., a rubber-degrading bacterium isolated from the soil of a botanical garden in Japan.</title>
        <authorList>
            <person name="Shunsuke S.S."/>
        </authorList>
    </citation>
    <scope>NUCLEOTIDE SEQUENCE [LARGE SCALE GENOMIC DNA]</scope>
    <source>
        <strain evidence="5 6">S-16</strain>
    </source>
</reference>
<dbReference type="InterPro" id="IPR002509">
    <property type="entry name" value="NODB_dom"/>
</dbReference>
<comment type="caution">
    <text evidence="5">The sequence shown here is derived from an EMBL/GenBank/DDBJ whole genome shotgun (WGS) entry which is preliminary data.</text>
</comment>
<dbReference type="GO" id="GO:0016810">
    <property type="term" value="F:hydrolase activity, acting on carbon-nitrogen (but not peptide) bonds"/>
    <property type="evidence" value="ECO:0007669"/>
    <property type="project" value="InterPro"/>
</dbReference>
<dbReference type="GO" id="GO:0005975">
    <property type="term" value="P:carbohydrate metabolic process"/>
    <property type="evidence" value="ECO:0007669"/>
    <property type="project" value="InterPro"/>
</dbReference>
<reference evidence="5 6" key="1">
    <citation type="submission" date="2018-08" db="EMBL/GenBank/DDBJ databases">
        <authorList>
            <person name="Khan S.A."/>
            <person name="Jeon C.O."/>
            <person name="Chun B.H."/>
            <person name="Jeong S.E."/>
        </authorList>
    </citation>
    <scope>NUCLEOTIDE SEQUENCE [LARGE SCALE GENOMIC DNA]</scope>
    <source>
        <strain evidence="5 6">S-16</strain>
    </source>
</reference>
<organism evidence="5 6">
    <name type="scientific">Piscinibacter terrae</name>
    <dbReference type="NCBI Taxonomy" id="2496871"/>
    <lineage>
        <taxon>Bacteria</taxon>
        <taxon>Pseudomonadati</taxon>
        <taxon>Pseudomonadota</taxon>
        <taxon>Betaproteobacteria</taxon>
        <taxon>Burkholderiales</taxon>
        <taxon>Sphaerotilaceae</taxon>
        <taxon>Piscinibacter</taxon>
    </lineage>
</organism>